<feature type="non-terminal residue" evidence="2">
    <location>
        <position position="154"/>
    </location>
</feature>
<dbReference type="Gene3D" id="3.40.800.20">
    <property type="entry name" value="Histone deacetylase domain"/>
    <property type="match status" value="1"/>
</dbReference>
<dbReference type="GO" id="GO:0040029">
    <property type="term" value="P:epigenetic regulation of gene expression"/>
    <property type="evidence" value="ECO:0007669"/>
    <property type="project" value="TreeGrafter"/>
</dbReference>
<feature type="domain" description="Histone deacetylase" evidence="1">
    <location>
        <begin position="20"/>
        <end position="154"/>
    </location>
</feature>
<accession>A0A383BJ52</accession>
<dbReference type="InterPro" id="IPR023696">
    <property type="entry name" value="Ureohydrolase_dom_sf"/>
</dbReference>
<dbReference type="InterPro" id="IPR037138">
    <property type="entry name" value="His_deacetylse_dom_sf"/>
</dbReference>
<evidence type="ECO:0000259" key="1">
    <source>
        <dbReference type="Pfam" id="PF00850"/>
    </source>
</evidence>
<dbReference type="GO" id="GO:0004407">
    <property type="term" value="F:histone deacetylase activity"/>
    <property type="evidence" value="ECO:0007669"/>
    <property type="project" value="TreeGrafter"/>
</dbReference>
<evidence type="ECO:0000313" key="2">
    <source>
        <dbReference type="EMBL" id="SVE19909.1"/>
    </source>
</evidence>
<dbReference type="Pfam" id="PF00850">
    <property type="entry name" value="Hist_deacetyl"/>
    <property type="match status" value="1"/>
</dbReference>
<gene>
    <name evidence="2" type="ORF">METZ01_LOCUS472763</name>
</gene>
<reference evidence="2" key="1">
    <citation type="submission" date="2018-05" db="EMBL/GenBank/DDBJ databases">
        <authorList>
            <person name="Lanie J.A."/>
            <person name="Ng W.-L."/>
            <person name="Kazmierczak K.M."/>
            <person name="Andrzejewski T.M."/>
            <person name="Davidsen T.M."/>
            <person name="Wayne K.J."/>
            <person name="Tettelin H."/>
            <person name="Glass J.I."/>
            <person name="Rusch D."/>
            <person name="Podicherti R."/>
            <person name="Tsui H.-C.T."/>
            <person name="Winkler M.E."/>
        </authorList>
    </citation>
    <scope>NUCLEOTIDE SEQUENCE</scope>
</reference>
<dbReference type="PANTHER" id="PTHR10625">
    <property type="entry name" value="HISTONE DEACETYLASE HDAC1-RELATED"/>
    <property type="match status" value="1"/>
</dbReference>
<dbReference type="InterPro" id="IPR023801">
    <property type="entry name" value="His_deacetylse_dom"/>
</dbReference>
<protein>
    <recommendedName>
        <fullName evidence="1">Histone deacetylase domain-containing protein</fullName>
    </recommendedName>
</protein>
<dbReference type="PANTHER" id="PTHR10625:SF10">
    <property type="entry name" value="HISTONE DEACETYLASE HDAC1"/>
    <property type="match status" value="1"/>
</dbReference>
<dbReference type="SUPFAM" id="SSF52768">
    <property type="entry name" value="Arginase/deacetylase"/>
    <property type="match status" value="1"/>
</dbReference>
<sequence>MSTGFVYDTSFSDHTHQESPESAIRLENLFEYLRKREIFDSLERIEIETIPWDFVLSSHTKSYVEKVKKYSKNNKKRISFDTYLTPHAADLARLGASGAVTSTKAVLEGKVKNSFSLMRPVGHHAHSTHAMGYCIFNNVAIAANYALQEHKIDR</sequence>
<dbReference type="AlphaFoldDB" id="A0A383BJ52"/>
<organism evidence="2">
    <name type="scientific">marine metagenome</name>
    <dbReference type="NCBI Taxonomy" id="408172"/>
    <lineage>
        <taxon>unclassified sequences</taxon>
        <taxon>metagenomes</taxon>
        <taxon>ecological metagenomes</taxon>
    </lineage>
</organism>
<dbReference type="EMBL" id="UINC01200843">
    <property type="protein sequence ID" value="SVE19909.1"/>
    <property type="molecule type" value="Genomic_DNA"/>
</dbReference>
<name>A0A383BJ52_9ZZZZ</name>
<proteinExistence type="predicted"/>